<dbReference type="EMBL" id="BAABAZ010000004">
    <property type="protein sequence ID" value="GAA4283218.1"/>
    <property type="molecule type" value="Genomic_DNA"/>
</dbReference>
<evidence type="ECO:0000256" key="2">
    <source>
        <dbReference type="ARBA" id="ARBA00022801"/>
    </source>
</evidence>
<comment type="similarity">
    <text evidence="1">Belongs to the low molecular weight phosphotyrosine protein phosphatase family.</text>
</comment>
<evidence type="ECO:0000259" key="4">
    <source>
        <dbReference type="SMART" id="SM00226"/>
    </source>
</evidence>
<gene>
    <name evidence="5" type="ORF">GCM10022261_07490</name>
</gene>
<evidence type="ECO:0000256" key="3">
    <source>
        <dbReference type="ARBA" id="ARBA00022912"/>
    </source>
</evidence>
<dbReference type="PANTHER" id="PTHR11717:SF31">
    <property type="entry name" value="LOW MOLECULAR WEIGHT PROTEIN-TYROSINE-PHOSPHATASE ETP-RELATED"/>
    <property type="match status" value="1"/>
</dbReference>
<evidence type="ECO:0000256" key="1">
    <source>
        <dbReference type="ARBA" id="ARBA00011063"/>
    </source>
</evidence>
<evidence type="ECO:0000313" key="6">
    <source>
        <dbReference type="Proteomes" id="UP001501586"/>
    </source>
</evidence>
<feature type="domain" description="Phosphotyrosine protein phosphatase I" evidence="4">
    <location>
        <begin position="9"/>
        <end position="172"/>
    </location>
</feature>
<dbReference type="Gene3D" id="3.40.50.2300">
    <property type="match status" value="1"/>
</dbReference>
<dbReference type="Pfam" id="PF01451">
    <property type="entry name" value="LMWPc"/>
    <property type="match status" value="1"/>
</dbReference>
<dbReference type="SMART" id="SM00226">
    <property type="entry name" value="LMWPc"/>
    <property type="match status" value="1"/>
</dbReference>
<dbReference type="InterPro" id="IPR017867">
    <property type="entry name" value="Tyr_phospatase_low_mol_wt"/>
</dbReference>
<keyword evidence="2" id="KW-0378">Hydrolase</keyword>
<dbReference type="Proteomes" id="UP001501586">
    <property type="component" value="Unassembled WGS sequence"/>
</dbReference>
<dbReference type="PANTHER" id="PTHR11717">
    <property type="entry name" value="LOW MOLECULAR WEIGHT PROTEIN TYROSINE PHOSPHATASE"/>
    <property type="match status" value="1"/>
</dbReference>
<dbReference type="InterPro" id="IPR050438">
    <property type="entry name" value="LMW_PTPase"/>
</dbReference>
<accession>A0ABP8EGX9</accession>
<proteinExistence type="inferred from homology"/>
<organism evidence="5 6">
    <name type="scientific">Brevibacterium daeguense</name>
    <dbReference type="NCBI Taxonomy" id="909936"/>
    <lineage>
        <taxon>Bacteria</taxon>
        <taxon>Bacillati</taxon>
        <taxon>Actinomycetota</taxon>
        <taxon>Actinomycetes</taxon>
        <taxon>Micrococcales</taxon>
        <taxon>Brevibacteriaceae</taxon>
        <taxon>Brevibacterium</taxon>
    </lineage>
</organism>
<sequence length="172" mass="18462">MSGEHPGRATVMFVCTGNTCRSPFAERLATHLDPATRFTSTGTHLLADLGIDPAMADCLGRLGIEDAGFRSRRLDAALLAEADLVVCMTRSHRAWVNGTFPAAAARTVVLKPYAQLVESGAVAPWHPPVAASEPESSPGWLDDVADPYRLGRDEAQRAADEIEAALRRILGR</sequence>
<reference evidence="6" key="1">
    <citation type="journal article" date="2019" name="Int. J. Syst. Evol. Microbiol.">
        <title>The Global Catalogue of Microorganisms (GCM) 10K type strain sequencing project: providing services to taxonomists for standard genome sequencing and annotation.</title>
        <authorList>
            <consortium name="The Broad Institute Genomics Platform"/>
            <consortium name="The Broad Institute Genome Sequencing Center for Infectious Disease"/>
            <person name="Wu L."/>
            <person name="Ma J."/>
        </authorList>
    </citation>
    <scope>NUCLEOTIDE SEQUENCE [LARGE SCALE GENOMIC DNA]</scope>
    <source>
        <strain evidence="6">JCM 17458</strain>
    </source>
</reference>
<evidence type="ECO:0000313" key="5">
    <source>
        <dbReference type="EMBL" id="GAA4283218.1"/>
    </source>
</evidence>
<protein>
    <submittedName>
        <fullName evidence="5">Protein-tyrosine-phosphatase</fullName>
    </submittedName>
</protein>
<dbReference type="PRINTS" id="PR00719">
    <property type="entry name" value="LMWPTPASE"/>
</dbReference>
<keyword evidence="3" id="KW-0904">Protein phosphatase</keyword>
<keyword evidence="6" id="KW-1185">Reference proteome</keyword>
<name>A0ABP8EGX9_9MICO</name>
<dbReference type="RefSeq" id="WP_236864318.1">
    <property type="nucleotide sequence ID" value="NZ_BAABAZ010000004.1"/>
</dbReference>
<dbReference type="InterPro" id="IPR036196">
    <property type="entry name" value="Ptyr_pPase_sf"/>
</dbReference>
<dbReference type="InterPro" id="IPR023485">
    <property type="entry name" value="Ptyr_pPase"/>
</dbReference>
<dbReference type="SUPFAM" id="SSF52788">
    <property type="entry name" value="Phosphotyrosine protein phosphatases I"/>
    <property type="match status" value="1"/>
</dbReference>
<comment type="caution">
    <text evidence="5">The sequence shown here is derived from an EMBL/GenBank/DDBJ whole genome shotgun (WGS) entry which is preliminary data.</text>
</comment>